<protein>
    <submittedName>
        <fullName evidence="1">Uncharacterized protein</fullName>
    </submittedName>
</protein>
<reference evidence="1 2" key="1">
    <citation type="journal article" date="2013" name="Curr. Biol.">
        <title>The Genome of the Foraminiferan Reticulomyxa filosa.</title>
        <authorList>
            <person name="Glockner G."/>
            <person name="Hulsmann N."/>
            <person name="Schleicher M."/>
            <person name="Noegel A.A."/>
            <person name="Eichinger L."/>
            <person name="Gallinger C."/>
            <person name="Pawlowski J."/>
            <person name="Sierra R."/>
            <person name="Euteneuer U."/>
            <person name="Pillet L."/>
            <person name="Moustafa A."/>
            <person name="Platzer M."/>
            <person name="Groth M."/>
            <person name="Szafranski K."/>
            <person name="Schliwa M."/>
        </authorList>
    </citation>
    <scope>NUCLEOTIDE SEQUENCE [LARGE SCALE GENOMIC DNA]</scope>
</reference>
<gene>
    <name evidence="1" type="ORF">RFI_09889</name>
</gene>
<name>X6NLS6_RETFI</name>
<evidence type="ECO:0000313" key="1">
    <source>
        <dbReference type="EMBL" id="ETO27240.1"/>
    </source>
</evidence>
<dbReference type="Proteomes" id="UP000023152">
    <property type="component" value="Unassembled WGS sequence"/>
</dbReference>
<accession>X6NLS6</accession>
<comment type="caution">
    <text evidence="1">The sequence shown here is derived from an EMBL/GenBank/DDBJ whole genome shotgun (WGS) entry which is preliminary data.</text>
</comment>
<sequence>MQLMLKPSDEMLMEALLESLSGLTMRLLYNQNLTTLDETELALEKVQNIFEDEMQAKNIFKQTKRITNNKKINLQKRNNPNAFYRTNCFTVNEKWGGKYSNNEYNEFSDRISNRHQSKYIDHQKRFPKDKKHYDKHKGVKRQLNDEYVLVCRNSNKQRDCTKNNNELHVLEKQLFNKTLNTLSQCSESTR</sequence>
<keyword evidence="2" id="KW-1185">Reference proteome</keyword>
<dbReference type="EMBL" id="ASPP01007377">
    <property type="protein sequence ID" value="ETO27240.1"/>
    <property type="molecule type" value="Genomic_DNA"/>
</dbReference>
<evidence type="ECO:0000313" key="2">
    <source>
        <dbReference type="Proteomes" id="UP000023152"/>
    </source>
</evidence>
<organism evidence="1 2">
    <name type="scientific">Reticulomyxa filosa</name>
    <dbReference type="NCBI Taxonomy" id="46433"/>
    <lineage>
        <taxon>Eukaryota</taxon>
        <taxon>Sar</taxon>
        <taxon>Rhizaria</taxon>
        <taxon>Retaria</taxon>
        <taxon>Foraminifera</taxon>
        <taxon>Monothalamids</taxon>
        <taxon>Reticulomyxidae</taxon>
        <taxon>Reticulomyxa</taxon>
    </lineage>
</organism>
<proteinExistence type="predicted"/>
<dbReference type="AlphaFoldDB" id="X6NLS6"/>